<sequence>MRLRKIKNFPETLFQEPVIWPLPQRVCNWIWEDPRVVDSNGNPKPLRQQLIELDEREPARILWATAANEVERTQYLDDEDDEDDDDDEASEVDDEDEGNGDEEDVEEDEAEEEEVEEGDTGEGDQ</sequence>
<evidence type="ECO:0000256" key="1">
    <source>
        <dbReference type="SAM" id="MobiDB-lite"/>
    </source>
</evidence>
<dbReference type="AlphaFoldDB" id="A0A9W6XUX0"/>
<gene>
    <name evidence="2" type="ORF">Pfra01_001640100</name>
</gene>
<dbReference type="Proteomes" id="UP001165121">
    <property type="component" value="Unassembled WGS sequence"/>
</dbReference>
<comment type="caution">
    <text evidence="2">The sequence shown here is derived from an EMBL/GenBank/DDBJ whole genome shotgun (WGS) entry which is preliminary data.</text>
</comment>
<accession>A0A9W6XUX0</accession>
<feature type="compositionally biased region" description="Acidic residues" evidence="1">
    <location>
        <begin position="76"/>
        <end position="125"/>
    </location>
</feature>
<dbReference type="EMBL" id="BSXT01001843">
    <property type="protein sequence ID" value="GMF45598.1"/>
    <property type="molecule type" value="Genomic_DNA"/>
</dbReference>
<feature type="region of interest" description="Disordered" evidence="1">
    <location>
        <begin position="65"/>
        <end position="125"/>
    </location>
</feature>
<keyword evidence="3" id="KW-1185">Reference proteome</keyword>
<evidence type="ECO:0000313" key="2">
    <source>
        <dbReference type="EMBL" id="GMF45598.1"/>
    </source>
</evidence>
<evidence type="ECO:0000313" key="3">
    <source>
        <dbReference type="Proteomes" id="UP001165121"/>
    </source>
</evidence>
<protein>
    <submittedName>
        <fullName evidence="2">Unnamed protein product</fullName>
    </submittedName>
</protein>
<organism evidence="2 3">
    <name type="scientific">Phytophthora fragariaefolia</name>
    <dbReference type="NCBI Taxonomy" id="1490495"/>
    <lineage>
        <taxon>Eukaryota</taxon>
        <taxon>Sar</taxon>
        <taxon>Stramenopiles</taxon>
        <taxon>Oomycota</taxon>
        <taxon>Peronosporomycetes</taxon>
        <taxon>Peronosporales</taxon>
        <taxon>Peronosporaceae</taxon>
        <taxon>Phytophthora</taxon>
    </lineage>
</organism>
<proteinExistence type="predicted"/>
<reference evidence="2" key="1">
    <citation type="submission" date="2023-04" db="EMBL/GenBank/DDBJ databases">
        <title>Phytophthora fragariaefolia NBRC 109709.</title>
        <authorList>
            <person name="Ichikawa N."/>
            <person name="Sato H."/>
            <person name="Tonouchi N."/>
        </authorList>
    </citation>
    <scope>NUCLEOTIDE SEQUENCE</scope>
    <source>
        <strain evidence="2">NBRC 109709</strain>
    </source>
</reference>
<dbReference type="OrthoDB" id="126119at2759"/>
<name>A0A9W6XUX0_9STRA</name>